<dbReference type="InterPro" id="IPR049625">
    <property type="entry name" value="Glyco_transf_61_cat"/>
</dbReference>
<dbReference type="AlphaFoldDB" id="A0A7W8E1P3"/>
<feature type="domain" description="Glycosyltransferase 61 catalytic" evidence="1">
    <location>
        <begin position="167"/>
        <end position="334"/>
    </location>
</feature>
<reference evidence="2 3" key="1">
    <citation type="submission" date="2020-08" db="EMBL/GenBank/DDBJ databases">
        <title>Genomic Encyclopedia of Type Strains, Phase IV (KMG-V): Genome sequencing to study the core and pangenomes of soil and plant-associated prokaryotes.</title>
        <authorList>
            <person name="Whitman W."/>
        </authorList>
    </citation>
    <scope>NUCLEOTIDE SEQUENCE [LARGE SCALE GENOMIC DNA]</scope>
    <source>
        <strain evidence="2 3">M8UP14</strain>
    </source>
</reference>
<keyword evidence="3" id="KW-1185">Reference proteome</keyword>
<sequence length="398" mass="45222">MSRSLRTSLSGHFHGLGGLSNRLAYKGYRAIIGTCTALGLSRLLLNQPFSAEERPDLVSNFKLLHPAETIDLNTVGRHYTCDPFLRSCQDIVEGRLSRAAIFTCEINSAKFSPKNGLVFDARWHNVVESVLDYKRYYTFRRTFRPRRITSRSGIFSSVQHPWHYNNWHWTVDSLPQLRSLEVHMQGRPLTLLMSSEIGPVHRSSLEAILPENFTLEYVDPNEWFELETFVLPSYISARASACFPPDYFDFIRRRTHLSLGTPKLDLATGRYFISRGRAKHRRLINEDETAALLARFGFAKIFMEDYTFAEQVALLRNAEAIVSPHGAGLGAIIYGENLKVCVLYPEARPAGYFYTLALGAGHQHFCTNANVTEHDDFTVDLAALRRVLTNEMRLSPVA</sequence>
<dbReference type="RefSeq" id="WP_184213233.1">
    <property type="nucleotide sequence ID" value="NZ_JACHIP010000001.1"/>
</dbReference>
<comment type="caution">
    <text evidence="2">The sequence shown here is derived from an EMBL/GenBank/DDBJ whole genome shotgun (WGS) entry which is preliminary data.</text>
</comment>
<proteinExistence type="predicted"/>
<dbReference type="EMBL" id="JACHIP010000001">
    <property type="protein sequence ID" value="MBB5055501.1"/>
    <property type="molecule type" value="Genomic_DNA"/>
</dbReference>
<evidence type="ECO:0000313" key="2">
    <source>
        <dbReference type="EMBL" id="MBB5055501.1"/>
    </source>
</evidence>
<evidence type="ECO:0000259" key="1">
    <source>
        <dbReference type="Pfam" id="PF04577"/>
    </source>
</evidence>
<dbReference type="Pfam" id="PF04577">
    <property type="entry name" value="Glyco_transf_61"/>
    <property type="match status" value="1"/>
</dbReference>
<gene>
    <name evidence="2" type="ORF">HDF16_000170</name>
</gene>
<dbReference type="GO" id="GO:0016757">
    <property type="term" value="F:glycosyltransferase activity"/>
    <property type="evidence" value="ECO:0007669"/>
    <property type="project" value="InterPro"/>
</dbReference>
<protein>
    <recommendedName>
        <fullName evidence="1">Glycosyltransferase 61 catalytic domain-containing protein</fullName>
    </recommendedName>
</protein>
<evidence type="ECO:0000313" key="3">
    <source>
        <dbReference type="Proteomes" id="UP000540989"/>
    </source>
</evidence>
<organism evidence="2 3">
    <name type="scientific">Granulicella aggregans</name>
    <dbReference type="NCBI Taxonomy" id="474949"/>
    <lineage>
        <taxon>Bacteria</taxon>
        <taxon>Pseudomonadati</taxon>
        <taxon>Acidobacteriota</taxon>
        <taxon>Terriglobia</taxon>
        <taxon>Terriglobales</taxon>
        <taxon>Acidobacteriaceae</taxon>
        <taxon>Granulicella</taxon>
    </lineage>
</organism>
<accession>A0A7W8E1P3</accession>
<name>A0A7W8E1P3_9BACT</name>
<dbReference type="Proteomes" id="UP000540989">
    <property type="component" value="Unassembled WGS sequence"/>
</dbReference>